<name>A0ABD6BZT0_9EURY</name>
<reference evidence="2 3" key="1">
    <citation type="journal article" date="2019" name="Int. J. Syst. Evol. Microbiol.">
        <title>The Global Catalogue of Microorganisms (GCM) 10K type strain sequencing project: providing services to taxonomists for standard genome sequencing and annotation.</title>
        <authorList>
            <consortium name="The Broad Institute Genomics Platform"/>
            <consortium name="The Broad Institute Genome Sequencing Center for Infectious Disease"/>
            <person name="Wu L."/>
            <person name="Ma J."/>
        </authorList>
    </citation>
    <scope>NUCLEOTIDE SEQUENCE [LARGE SCALE GENOMIC DNA]</scope>
    <source>
        <strain evidence="2 3">CGMCC 1.12689</strain>
    </source>
</reference>
<protein>
    <submittedName>
        <fullName evidence="2">LamG domain-containing protein</fullName>
    </submittedName>
</protein>
<dbReference type="Pfam" id="PF13385">
    <property type="entry name" value="Laminin_G_3"/>
    <property type="match status" value="1"/>
</dbReference>
<dbReference type="RefSeq" id="WP_256418043.1">
    <property type="nucleotide sequence ID" value="NZ_JANHDL010000004.1"/>
</dbReference>
<feature type="region of interest" description="Disordered" evidence="1">
    <location>
        <begin position="1"/>
        <end position="79"/>
    </location>
</feature>
<evidence type="ECO:0000313" key="2">
    <source>
        <dbReference type="EMBL" id="MFD1570154.1"/>
    </source>
</evidence>
<dbReference type="EMBL" id="JBHUDB010000002">
    <property type="protein sequence ID" value="MFD1570154.1"/>
    <property type="molecule type" value="Genomic_DNA"/>
</dbReference>
<comment type="caution">
    <text evidence="2">The sequence shown here is derived from an EMBL/GenBank/DDBJ whole genome shotgun (WGS) entry which is preliminary data.</text>
</comment>
<feature type="compositionally biased region" description="Basic and acidic residues" evidence="1">
    <location>
        <begin position="7"/>
        <end position="17"/>
    </location>
</feature>
<dbReference type="Proteomes" id="UP001597185">
    <property type="component" value="Unassembled WGS sequence"/>
</dbReference>
<proteinExistence type="predicted"/>
<gene>
    <name evidence="2" type="ORF">ACFR9T_06080</name>
</gene>
<dbReference type="AlphaFoldDB" id="A0ABD6BZT0"/>
<evidence type="ECO:0000313" key="3">
    <source>
        <dbReference type="Proteomes" id="UP001597185"/>
    </source>
</evidence>
<dbReference type="Gene3D" id="2.60.120.200">
    <property type="match status" value="1"/>
</dbReference>
<dbReference type="SUPFAM" id="SSF49899">
    <property type="entry name" value="Concanavalin A-like lectins/glucanases"/>
    <property type="match status" value="1"/>
</dbReference>
<sequence>MTGESRFISDRRGREEASWADEEDWNAGTPENVGVTADGLVGRAPTQDGEAPDSGVSRWTFDNEDTSGSVAIDSWGGNDGSISTGVSTGTSGANQTYGTNEAYYFNGDGEVNCGTITEVQGLNSMTLAAWVKYDSIRSFNSSIAMHTQNDDGWGFTHSDNSSIRFRCETNGSHASSRTVSINLGQWYHAVGVFDDNEGRMYLNGTLAAGPDVSNDITVTSVNDPFCIGNQKYNSSRDIPMDADDVRIYSKALSDTEIFNLYNTGRID</sequence>
<dbReference type="InterPro" id="IPR013320">
    <property type="entry name" value="ConA-like_dom_sf"/>
</dbReference>
<organism evidence="2 3">
    <name type="scientific">Halorubrum laminariae</name>
    <dbReference type="NCBI Taxonomy" id="1433523"/>
    <lineage>
        <taxon>Archaea</taxon>
        <taxon>Methanobacteriati</taxon>
        <taxon>Methanobacteriota</taxon>
        <taxon>Stenosarchaea group</taxon>
        <taxon>Halobacteria</taxon>
        <taxon>Halobacteriales</taxon>
        <taxon>Haloferacaceae</taxon>
        <taxon>Halorubrum</taxon>
    </lineage>
</organism>
<accession>A0ABD6BZT0</accession>
<evidence type="ECO:0000256" key="1">
    <source>
        <dbReference type="SAM" id="MobiDB-lite"/>
    </source>
</evidence>
<keyword evidence="3" id="KW-1185">Reference proteome</keyword>